<comment type="similarity">
    <text evidence="2 6">Belongs to the group II decarboxylase family.</text>
</comment>
<name>A0ABR8CNZ0_9NOST</name>
<evidence type="ECO:0000256" key="2">
    <source>
        <dbReference type="ARBA" id="ARBA00009533"/>
    </source>
</evidence>
<organism evidence="7 8">
    <name type="scientific">Anabaena subtropica FACHB-260</name>
    <dbReference type="NCBI Taxonomy" id="2692884"/>
    <lineage>
        <taxon>Bacteria</taxon>
        <taxon>Bacillati</taxon>
        <taxon>Cyanobacteriota</taxon>
        <taxon>Cyanophyceae</taxon>
        <taxon>Nostocales</taxon>
        <taxon>Nostocaceae</taxon>
        <taxon>Anabaena</taxon>
    </lineage>
</organism>
<dbReference type="Proteomes" id="UP000607281">
    <property type="component" value="Unassembled WGS sequence"/>
</dbReference>
<evidence type="ECO:0000256" key="4">
    <source>
        <dbReference type="ARBA" id="ARBA00022898"/>
    </source>
</evidence>
<dbReference type="SUPFAM" id="SSF53383">
    <property type="entry name" value="PLP-dependent transferases"/>
    <property type="match status" value="1"/>
</dbReference>
<keyword evidence="8" id="KW-1185">Reference proteome</keyword>
<dbReference type="InterPro" id="IPR015421">
    <property type="entry name" value="PyrdxlP-dep_Trfase_major"/>
</dbReference>
<dbReference type="InterPro" id="IPR015424">
    <property type="entry name" value="PyrdxlP-dep_Trfase"/>
</dbReference>
<sequence>MTLSNQEVLTKNTFSPTEQTLHSEIGDHVMQMFTSSHKGKSLETQIDEIVNDFSLDFLTTLNANTNVDIDELIRKFGDSKIPSQPIDFESYFQYLGDNIVSNSIHTSSPQFIGHMTSALPSFVRPLAKLMTAMNQNAVKIETAKALSFCEREALAMMHRQIYDFSDNFYTQHIQNNQSTLGILVSGGTTANITALWCARNKSLGAKNEFLGIEKAGLTAALNFYGYKGAVVIGSELMHFSFDKAADLMGISTQNLIRVPVDSNNRVKIQALRQTVAECREQNLHIIAIVGIAGTTDSGCVDPLEEIAEIAQENNVHFHVDAAWGGPVIFSQKHRHKLAGIEKADSVTIDGHKQLYLPMGIGMVFFRDPYLASSIEKQASYTMRKGSFDLGKRALEGSRPGMALFLHAGLKLIGLKGYEFLIDEGIRKTQYMAARISAMPEFELLAEPDTNLLIYRYIPEQLRGVVAKNQLTEIDNQLINELNEHLQKLQRQIGRTFISRTTKTTIISGKENPVIAMRAVIANPLTTEADIDAVLNDQIQIVTEISRSYFPDNDELAKSY</sequence>
<dbReference type="InterPro" id="IPR015422">
    <property type="entry name" value="PyrdxlP-dep_Trfase_small"/>
</dbReference>
<keyword evidence="5 6" id="KW-0456">Lyase</keyword>
<evidence type="ECO:0000313" key="7">
    <source>
        <dbReference type="EMBL" id="MBD2344917.1"/>
    </source>
</evidence>
<reference evidence="7 8" key="1">
    <citation type="journal article" date="2020" name="ISME J.">
        <title>Comparative genomics reveals insights into cyanobacterial evolution and habitat adaptation.</title>
        <authorList>
            <person name="Chen M.Y."/>
            <person name="Teng W.K."/>
            <person name="Zhao L."/>
            <person name="Hu C.X."/>
            <person name="Zhou Y.K."/>
            <person name="Han B.P."/>
            <person name="Song L.R."/>
            <person name="Shu W.S."/>
        </authorList>
    </citation>
    <scope>NUCLEOTIDE SEQUENCE [LARGE SCALE GENOMIC DNA]</scope>
    <source>
        <strain evidence="7 8">FACHB-260</strain>
    </source>
</reference>
<dbReference type="Gene3D" id="3.90.1150.10">
    <property type="entry name" value="Aspartate Aminotransferase, domain 1"/>
    <property type="match status" value="1"/>
</dbReference>
<keyword evidence="3" id="KW-0210">Decarboxylase</keyword>
<dbReference type="InterPro" id="IPR002129">
    <property type="entry name" value="PyrdxlP-dep_de-COase"/>
</dbReference>
<dbReference type="Pfam" id="PF00282">
    <property type="entry name" value="Pyridoxal_deC"/>
    <property type="match status" value="1"/>
</dbReference>
<proteinExistence type="inferred from homology"/>
<dbReference type="RefSeq" id="WP_190407365.1">
    <property type="nucleotide sequence ID" value="NZ_JACJRF010000017.1"/>
</dbReference>
<accession>A0ABR8CNZ0</accession>
<evidence type="ECO:0000256" key="3">
    <source>
        <dbReference type="ARBA" id="ARBA00022793"/>
    </source>
</evidence>
<dbReference type="NCBIfam" id="TIGR03799">
    <property type="entry name" value="NOD_PanD_pyr"/>
    <property type="match status" value="1"/>
</dbReference>
<keyword evidence="4 6" id="KW-0663">Pyridoxal phosphate</keyword>
<gene>
    <name evidence="7" type="primary">panP</name>
    <name evidence="7" type="ORF">H6G18_12280</name>
</gene>
<dbReference type="Gene3D" id="3.40.640.10">
    <property type="entry name" value="Type I PLP-dependent aspartate aminotransferase-like (Major domain)"/>
    <property type="match status" value="1"/>
</dbReference>
<comment type="cofactor">
    <cofactor evidence="1 6">
        <name>pyridoxal 5'-phosphate</name>
        <dbReference type="ChEBI" id="CHEBI:597326"/>
    </cofactor>
</comment>
<dbReference type="InterPro" id="IPR022517">
    <property type="entry name" value="Asp_decarboxylase_pyridox"/>
</dbReference>
<evidence type="ECO:0000256" key="6">
    <source>
        <dbReference type="RuleBase" id="RU000382"/>
    </source>
</evidence>
<dbReference type="PANTHER" id="PTHR45677">
    <property type="entry name" value="GLUTAMATE DECARBOXYLASE-RELATED"/>
    <property type="match status" value="1"/>
</dbReference>
<protein>
    <submittedName>
        <fullName evidence="7">Pyridoxal-dependent aspartate 1-decarboxylase</fullName>
    </submittedName>
</protein>
<comment type="caution">
    <text evidence="7">The sequence shown here is derived from an EMBL/GenBank/DDBJ whole genome shotgun (WGS) entry which is preliminary data.</text>
</comment>
<dbReference type="PANTHER" id="PTHR45677:SF8">
    <property type="entry name" value="CYSTEINE SULFINIC ACID DECARBOXYLASE"/>
    <property type="match status" value="1"/>
</dbReference>
<evidence type="ECO:0000256" key="5">
    <source>
        <dbReference type="ARBA" id="ARBA00023239"/>
    </source>
</evidence>
<dbReference type="EMBL" id="JACJRF010000017">
    <property type="protein sequence ID" value="MBD2344917.1"/>
    <property type="molecule type" value="Genomic_DNA"/>
</dbReference>
<evidence type="ECO:0000313" key="8">
    <source>
        <dbReference type="Proteomes" id="UP000607281"/>
    </source>
</evidence>
<evidence type="ECO:0000256" key="1">
    <source>
        <dbReference type="ARBA" id="ARBA00001933"/>
    </source>
</evidence>